<dbReference type="Proteomes" id="UP000728032">
    <property type="component" value="Unassembled WGS sequence"/>
</dbReference>
<evidence type="ECO:0000256" key="2">
    <source>
        <dbReference type="ARBA" id="ARBA00036631"/>
    </source>
</evidence>
<dbReference type="OrthoDB" id="405996at2759"/>
<evidence type="ECO:0000256" key="6">
    <source>
        <dbReference type="ARBA" id="ARBA00041911"/>
    </source>
</evidence>
<evidence type="ECO:0000259" key="7">
    <source>
        <dbReference type="PROSITE" id="PS50275"/>
    </source>
</evidence>
<evidence type="ECO:0000256" key="4">
    <source>
        <dbReference type="ARBA" id="ARBA00040795"/>
    </source>
</evidence>
<sequence>MVYESLNLFVSPEKFYIRPVGNDNELLVIDRQTTYISLEAPRTQITGIATSKLIHGIFGIIRLLAGPYLIVITRVSLVGKIYGHEVFKIDETEIIPFSRTTLHLTEDQIQYNKSYLSMVKTVLDSPYFYLCYTYDLTHTLQSLYNCGPDFTSKSYFERADKRFVWNHWLLSELAARQELQSYCIPILHGFVHINGVTINRKQFVWTIISRRCVSRAGTRLFMRGIDSDGHPANYVETEQIVEYESSQSSFVQIRGSIPLHWTQLPDLRYKPPPQLTQYANQLQSYHKHIEHLINNYGKICLINLINHSGQELPLERAFRDIVNQSNNQFVRYESFDFHHECRQMRWDRLSILMDRIDNELKEFSYFLTSADRSALSLQEGVFRTNCIDSLDRTNVVQGLIAKHCLESVLKRFQIINGSDKLEHFPEFLYLYRNGWADNADICSIQYAGTGALKTDFTRTGKRSPMGAVKDGINSLVRYYKNNFADGFRQDAIDLFLGNYRIDENEGKLVKCPLKDRQEWKYLTVSLTFKWLTSL</sequence>
<dbReference type="Pfam" id="PF02383">
    <property type="entry name" value="Syja_N"/>
    <property type="match status" value="1"/>
</dbReference>
<evidence type="ECO:0000256" key="1">
    <source>
        <dbReference type="ARBA" id="ARBA00013038"/>
    </source>
</evidence>
<name>A0A7R9QF77_9ACAR</name>
<gene>
    <name evidence="8" type="ORF">ONB1V03_LOCUS4266</name>
</gene>
<evidence type="ECO:0000256" key="5">
    <source>
        <dbReference type="ARBA" id="ARBA00041396"/>
    </source>
</evidence>
<evidence type="ECO:0000256" key="3">
    <source>
        <dbReference type="ARBA" id="ARBA00036807"/>
    </source>
</evidence>
<dbReference type="PANTHER" id="PTHR45662:SF2">
    <property type="entry name" value="PHOSPHATIDYLINOSITOL-3-PHOSPHATASE SAC1"/>
    <property type="match status" value="1"/>
</dbReference>
<dbReference type="EMBL" id="OC916265">
    <property type="protein sequence ID" value="CAD7643694.1"/>
    <property type="molecule type" value="Genomic_DNA"/>
</dbReference>
<dbReference type="GO" id="GO:0046856">
    <property type="term" value="P:phosphatidylinositol dephosphorylation"/>
    <property type="evidence" value="ECO:0007669"/>
    <property type="project" value="TreeGrafter"/>
</dbReference>
<dbReference type="AlphaFoldDB" id="A0A7R9QF77"/>
<dbReference type="GO" id="GO:0005783">
    <property type="term" value="C:endoplasmic reticulum"/>
    <property type="evidence" value="ECO:0007669"/>
    <property type="project" value="TreeGrafter"/>
</dbReference>
<dbReference type="EC" id="3.1.3.64" evidence="1"/>
<dbReference type="PANTHER" id="PTHR45662">
    <property type="entry name" value="PHOSPHATIDYLINOSITIDE PHOSPHATASE SAC1"/>
    <property type="match status" value="1"/>
</dbReference>
<evidence type="ECO:0000313" key="9">
    <source>
        <dbReference type="Proteomes" id="UP000728032"/>
    </source>
</evidence>
<accession>A0A7R9QF77</accession>
<comment type="catalytic activity">
    <reaction evidence="2">
        <text>a 1,2-diacyl-sn-glycero-3-phospho-(1D-myo-inositol-3-phosphate) + H2O = a 1,2-diacyl-sn-glycero-3-phospho-(1D-myo-inositol) + phosphate</text>
        <dbReference type="Rhea" id="RHEA:12316"/>
        <dbReference type="ChEBI" id="CHEBI:15377"/>
        <dbReference type="ChEBI" id="CHEBI:43474"/>
        <dbReference type="ChEBI" id="CHEBI:57880"/>
        <dbReference type="ChEBI" id="CHEBI:58088"/>
        <dbReference type="EC" id="3.1.3.64"/>
    </reaction>
    <physiologicalReaction direction="left-to-right" evidence="2">
        <dbReference type="Rhea" id="RHEA:12317"/>
    </physiologicalReaction>
</comment>
<dbReference type="GO" id="GO:0004438">
    <property type="term" value="F:phosphatidylinositol-3-phosphate phosphatase activity"/>
    <property type="evidence" value="ECO:0007669"/>
    <property type="project" value="UniProtKB-EC"/>
</dbReference>
<feature type="domain" description="SAC" evidence="7">
    <location>
        <begin position="119"/>
        <end position="448"/>
    </location>
</feature>
<reference evidence="8" key="1">
    <citation type="submission" date="2020-11" db="EMBL/GenBank/DDBJ databases">
        <authorList>
            <person name="Tran Van P."/>
        </authorList>
    </citation>
    <scope>NUCLEOTIDE SEQUENCE</scope>
</reference>
<dbReference type="InterPro" id="IPR002013">
    <property type="entry name" value="SAC_dom"/>
</dbReference>
<evidence type="ECO:0000313" key="8">
    <source>
        <dbReference type="EMBL" id="CAD7643694.1"/>
    </source>
</evidence>
<dbReference type="PROSITE" id="PS50275">
    <property type="entry name" value="SAC"/>
    <property type="match status" value="1"/>
</dbReference>
<dbReference type="EMBL" id="CAJPVJ010001440">
    <property type="protein sequence ID" value="CAG2164717.1"/>
    <property type="molecule type" value="Genomic_DNA"/>
</dbReference>
<comment type="catalytic activity">
    <reaction evidence="3">
        <text>a 1,2-diacyl-sn-glycero-3-phospho-(1D-myo-inositol 4-phosphate) + H2O = a 1,2-diacyl-sn-glycero-3-phospho-(1D-myo-inositol) + phosphate</text>
        <dbReference type="Rhea" id="RHEA:55652"/>
        <dbReference type="ChEBI" id="CHEBI:15377"/>
        <dbReference type="ChEBI" id="CHEBI:43474"/>
        <dbReference type="ChEBI" id="CHEBI:57880"/>
        <dbReference type="ChEBI" id="CHEBI:58178"/>
    </reaction>
    <physiologicalReaction direction="left-to-right" evidence="3">
        <dbReference type="Rhea" id="RHEA:55653"/>
    </physiologicalReaction>
</comment>
<proteinExistence type="predicted"/>
<protein>
    <recommendedName>
        <fullName evidence="4">Phosphatidylinositol-3-phosphatase SAC1</fullName>
        <ecNumber evidence="1">3.1.3.64</ecNumber>
    </recommendedName>
    <alternativeName>
        <fullName evidence="6">Phosphatidylinositol-4-phosphate phosphatase</fullName>
    </alternativeName>
    <alternativeName>
        <fullName evidence="5">Suppressor of actin mutations 1-like protein</fullName>
    </alternativeName>
</protein>
<organism evidence="8">
    <name type="scientific">Oppiella nova</name>
    <dbReference type="NCBI Taxonomy" id="334625"/>
    <lineage>
        <taxon>Eukaryota</taxon>
        <taxon>Metazoa</taxon>
        <taxon>Ecdysozoa</taxon>
        <taxon>Arthropoda</taxon>
        <taxon>Chelicerata</taxon>
        <taxon>Arachnida</taxon>
        <taxon>Acari</taxon>
        <taxon>Acariformes</taxon>
        <taxon>Sarcoptiformes</taxon>
        <taxon>Oribatida</taxon>
        <taxon>Brachypylina</taxon>
        <taxon>Oppioidea</taxon>
        <taxon>Oppiidae</taxon>
        <taxon>Oppiella</taxon>
    </lineage>
</organism>
<keyword evidence="9" id="KW-1185">Reference proteome</keyword>
<dbReference type="GO" id="GO:0043812">
    <property type="term" value="F:phosphatidylinositol-4-phosphate phosphatase activity"/>
    <property type="evidence" value="ECO:0007669"/>
    <property type="project" value="TreeGrafter"/>
</dbReference>